<gene>
    <name evidence="1" type="ORF">FHX34_1021331</name>
</gene>
<dbReference type="Pfam" id="PF14085">
    <property type="entry name" value="DUF4265"/>
    <property type="match status" value="1"/>
</dbReference>
<protein>
    <submittedName>
        <fullName evidence="1">Uncharacterized protein DUF4265</fullName>
    </submittedName>
</protein>
<proteinExistence type="predicted"/>
<accession>A0A561WLR4</accession>
<dbReference type="EMBL" id="VIWY01000002">
    <property type="protein sequence ID" value="TWG24770.1"/>
    <property type="molecule type" value="Genomic_DNA"/>
</dbReference>
<evidence type="ECO:0000313" key="1">
    <source>
        <dbReference type="EMBL" id="TWG24770.1"/>
    </source>
</evidence>
<dbReference type="InterPro" id="IPR025361">
    <property type="entry name" value="DUF4265"/>
</dbReference>
<reference evidence="1 2" key="1">
    <citation type="submission" date="2019-06" db="EMBL/GenBank/DDBJ databases">
        <title>Sequencing the genomes of 1000 actinobacteria strains.</title>
        <authorList>
            <person name="Klenk H.-P."/>
        </authorList>
    </citation>
    <scope>NUCLEOTIDE SEQUENCE [LARGE SCALE GENOMIC DNA]</scope>
    <source>
        <strain evidence="1 2">DSM 43866</strain>
    </source>
</reference>
<comment type="caution">
    <text evidence="1">The sequence shown here is derived from an EMBL/GenBank/DDBJ whole genome shotgun (WGS) entry which is preliminary data.</text>
</comment>
<evidence type="ECO:0000313" key="2">
    <source>
        <dbReference type="Proteomes" id="UP000320239"/>
    </source>
</evidence>
<dbReference type="AlphaFoldDB" id="A0A561WLR4"/>
<sequence length="164" mass="17434">MPGVTVEELAEHSHVRLVAGLGAGGRLVYETVLTRTIEPGVHLVLGTPALVEGLAAGDRIRVQAGGAFEVVRHGGNICLLVVPKRPPGADDLGLLRDAFDELGGIVELPADRRFIVITVPAAAGFDAVEAAIDGWTGPRGAHWEYGNVYDAEGNPLNWWEQQQD</sequence>
<keyword evidence="2" id="KW-1185">Reference proteome</keyword>
<name>A0A561WLR4_ACTTI</name>
<organism evidence="1 2">
    <name type="scientific">Actinoplanes teichomyceticus</name>
    <dbReference type="NCBI Taxonomy" id="1867"/>
    <lineage>
        <taxon>Bacteria</taxon>
        <taxon>Bacillati</taxon>
        <taxon>Actinomycetota</taxon>
        <taxon>Actinomycetes</taxon>
        <taxon>Micromonosporales</taxon>
        <taxon>Micromonosporaceae</taxon>
        <taxon>Actinoplanes</taxon>
    </lineage>
</organism>
<dbReference type="OrthoDB" id="3294532at2"/>
<dbReference type="Proteomes" id="UP000320239">
    <property type="component" value="Unassembled WGS sequence"/>
</dbReference>